<reference evidence="2 3" key="2">
    <citation type="journal article" date="2019" name="G3 (Bethesda)">
        <title>Hybrid Assembly of the Genome of the Entomopathogenic Nematode Steinernema carpocapsae Identifies the X-Chromosome.</title>
        <authorList>
            <person name="Serra L."/>
            <person name="Macchietto M."/>
            <person name="Macias-Munoz A."/>
            <person name="McGill C.J."/>
            <person name="Rodriguez I.M."/>
            <person name="Rodriguez B."/>
            <person name="Murad R."/>
            <person name="Mortazavi A."/>
        </authorList>
    </citation>
    <scope>NUCLEOTIDE SEQUENCE [LARGE SCALE GENOMIC DNA]</scope>
    <source>
        <strain evidence="2 3">ALL</strain>
    </source>
</reference>
<dbReference type="GO" id="GO:0006979">
    <property type="term" value="P:response to oxidative stress"/>
    <property type="evidence" value="ECO:0007669"/>
    <property type="project" value="TreeGrafter"/>
</dbReference>
<dbReference type="OrthoDB" id="543156at2759"/>
<reference evidence="2 3" key="1">
    <citation type="journal article" date="2015" name="Genome Biol.">
        <title>Comparative genomics of Steinernema reveals deeply conserved gene regulatory networks.</title>
        <authorList>
            <person name="Dillman A.R."/>
            <person name="Macchietto M."/>
            <person name="Porter C.F."/>
            <person name="Rogers A."/>
            <person name="Williams B."/>
            <person name="Antoshechkin I."/>
            <person name="Lee M.M."/>
            <person name="Goodwin Z."/>
            <person name="Lu X."/>
            <person name="Lewis E.E."/>
            <person name="Goodrich-Blair H."/>
            <person name="Stock S.P."/>
            <person name="Adams B.J."/>
            <person name="Sternberg P.W."/>
            <person name="Mortazavi A."/>
        </authorList>
    </citation>
    <scope>NUCLEOTIDE SEQUENCE [LARGE SCALE GENOMIC DNA]</scope>
    <source>
        <strain evidence="2 3">ALL</strain>
    </source>
</reference>
<dbReference type="PANTHER" id="PTHR48094">
    <property type="entry name" value="PROTEIN/NUCLEIC ACID DEGLYCASE DJ-1-RELATED"/>
    <property type="match status" value="1"/>
</dbReference>
<dbReference type="AlphaFoldDB" id="A0A4U5N397"/>
<dbReference type="Gene3D" id="3.40.50.880">
    <property type="match status" value="1"/>
</dbReference>
<gene>
    <name evidence="2" type="ORF">L596_017891</name>
</gene>
<comment type="caution">
    <text evidence="2">The sequence shown here is derived from an EMBL/GenBank/DDBJ whole genome shotgun (WGS) entry which is preliminary data.</text>
</comment>
<keyword evidence="3" id="KW-1185">Reference proteome</keyword>
<evidence type="ECO:0000313" key="3">
    <source>
        <dbReference type="Proteomes" id="UP000298663"/>
    </source>
</evidence>
<dbReference type="InterPro" id="IPR006287">
    <property type="entry name" value="DJ-1"/>
</dbReference>
<dbReference type="SUPFAM" id="SSF52317">
    <property type="entry name" value="Class I glutamine amidotransferase-like"/>
    <property type="match status" value="1"/>
</dbReference>
<organism evidence="2 3">
    <name type="scientific">Steinernema carpocapsae</name>
    <name type="common">Entomopathogenic nematode</name>
    <dbReference type="NCBI Taxonomy" id="34508"/>
    <lineage>
        <taxon>Eukaryota</taxon>
        <taxon>Metazoa</taxon>
        <taxon>Ecdysozoa</taxon>
        <taxon>Nematoda</taxon>
        <taxon>Chromadorea</taxon>
        <taxon>Rhabditida</taxon>
        <taxon>Tylenchina</taxon>
        <taxon>Panagrolaimomorpha</taxon>
        <taxon>Strongyloidoidea</taxon>
        <taxon>Steinernematidae</taxon>
        <taxon>Steinernema</taxon>
    </lineage>
</organism>
<sequence length="190" mass="20284">MPISVFQVFKMPSALVLCSNGTEDLELVITVDVLRRADVKVIVAGDKDQISLMNKVSIVPDAKLADVSGKIFDCVILPGGDRSFAESKLVGDILHSHERAGALIGTICAAPLTLAIHKIAPGATVTAYPFARAILEEAGYKYTENSVEVDGKIVTSRGPGTSFEFALKLVELLVGEGTRTEIAHAMLFEK</sequence>
<dbReference type="Pfam" id="PF01965">
    <property type="entry name" value="DJ-1_PfpI"/>
    <property type="match status" value="1"/>
</dbReference>
<dbReference type="GO" id="GO:0046295">
    <property type="term" value="P:glycolate biosynthetic process"/>
    <property type="evidence" value="ECO:0007669"/>
    <property type="project" value="TreeGrafter"/>
</dbReference>
<dbReference type="InterPro" id="IPR050325">
    <property type="entry name" value="Prot/Nucl_acid_deglycase"/>
</dbReference>
<dbReference type="GO" id="GO:0005739">
    <property type="term" value="C:mitochondrion"/>
    <property type="evidence" value="ECO:0007669"/>
    <property type="project" value="TreeGrafter"/>
</dbReference>
<protein>
    <recommendedName>
        <fullName evidence="1">DJ-1/PfpI domain-containing protein</fullName>
    </recommendedName>
</protein>
<dbReference type="GO" id="GO:1903189">
    <property type="term" value="P:glyoxal metabolic process"/>
    <property type="evidence" value="ECO:0007669"/>
    <property type="project" value="TreeGrafter"/>
</dbReference>
<dbReference type="GO" id="GO:0005634">
    <property type="term" value="C:nucleus"/>
    <property type="evidence" value="ECO:0007669"/>
    <property type="project" value="TreeGrafter"/>
</dbReference>
<dbReference type="CDD" id="cd03135">
    <property type="entry name" value="GATase1_DJ-1"/>
    <property type="match status" value="1"/>
</dbReference>
<dbReference type="PANTHER" id="PTHR48094:SF12">
    <property type="entry name" value="PARKINSON DISEASE PROTEIN 7 HOMOLOG"/>
    <property type="match status" value="1"/>
</dbReference>
<name>A0A4U5N397_STECR</name>
<accession>A0A4U5N397</accession>
<evidence type="ECO:0000313" key="2">
    <source>
        <dbReference type="EMBL" id="TKR76811.1"/>
    </source>
</evidence>
<dbReference type="NCBIfam" id="TIGR01383">
    <property type="entry name" value="not_thiJ"/>
    <property type="match status" value="1"/>
</dbReference>
<dbReference type="InterPro" id="IPR029062">
    <property type="entry name" value="Class_I_gatase-like"/>
</dbReference>
<dbReference type="Proteomes" id="UP000298663">
    <property type="component" value="Unassembled WGS sequence"/>
</dbReference>
<dbReference type="InterPro" id="IPR002818">
    <property type="entry name" value="DJ-1/PfpI"/>
</dbReference>
<dbReference type="EMBL" id="AZBU02000005">
    <property type="protein sequence ID" value="TKR76811.1"/>
    <property type="molecule type" value="Genomic_DNA"/>
</dbReference>
<feature type="domain" description="DJ-1/PfpI" evidence="1">
    <location>
        <begin position="13"/>
        <end position="171"/>
    </location>
</feature>
<proteinExistence type="predicted"/>
<dbReference type="STRING" id="34508.A0A4U5N397"/>
<evidence type="ECO:0000259" key="1">
    <source>
        <dbReference type="Pfam" id="PF01965"/>
    </source>
</evidence>